<evidence type="ECO:0000256" key="6">
    <source>
        <dbReference type="ARBA" id="ARBA00023157"/>
    </source>
</evidence>
<sequence length="538" mass="60270">MRTSSSAMISLLYILLFSVSLATSNTVHENFLHCLSLHSSPSAPVSTVIYTPTNSSYESIFESSARNLRFLSSSTTKQPKLIFTPSHESQIQAIVICSRKHDIHIRIRSGGHDYEGLSYVSDVSFAIVDLVNIRSISVDTQDESAWVQAGATIGEVYYRIAEKSMTLGFPAGICPTVGVGGLFSGGGYGNMVRKYGLAGDNIIDAHLVDVNGRILNRESMGEDLFWAITGGGAASFGVVVSWKIKLVHVPSTVTVFTIAKTLEQGATELVHRWQFVADEIHEDLFIRAVLEVANASSTGEKTGRASFISLFLGNTDKLLPLMEKSFPELGLERTDCIEMSWIESVLYFGGFSNEESMDVLLNRSSPSKNFFKAKSDFVKEPISKIGLEGIWKRFLEEETPIMRLSPYGGRMNEISESETPFPHRLGNKYIIQYMLIWEEEGIEASERHIGWMRRLYSYMAPYVSKSPRAAYLNYRDLDLGTNNNGNTSYLQASIWGTKYFKNNFNRLVHVKTKVDPGNFFRNEQSIPSLPLRRKKKRE</sequence>
<keyword evidence="7" id="KW-0325">Glycoprotein</keyword>
<keyword evidence="6" id="KW-1015">Disulfide bond</keyword>
<evidence type="ECO:0000256" key="2">
    <source>
        <dbReference type="ARBA" id="ARBA00005466"/>
    </source>
</evidence>
<feature type="domain" description="FAD-binding PCMH-type" evidence="9">
    <location>
        <begin position="75"/>
        <end position="249"/>
    </location>
</feature>
<evidence type="ECO:0000313" key="10">
    <source>
        <dbReference type="EMBL" id="KAF8412771.1"/>
    </source>
</evidence>
<dbReference type="GO" id="GO:0071949">
    <property type="term" value="F:FAD binding"/>
    <property type="evidence" value="ECO:0007669"/>
    <property type="project" value="InterPro"/>
</dbReference>
<evidence type="ECO:0000256" key="1">
    <source>
        <dbReference type="ARBA" id="ARBA00001974"/>
    </source>
</evidence>
<keyword evidence="4 8" id="KW-0732">Signal</keyword>
<dbReference type="InterPro" id="IPR016166">
    <property type="entry name" value="FAD-bd_PCMH"/>
</dbReference>
<evidence type="ECO:0000256" key="7">
    <source>
        <dbReference type="ARBA" id="ARBA00023180"/>
    </source>
</evidence>
<keyword evidence="5" id="KW-0274">FAD</keyword>
<dbReference type="GO" id="GO:0016491">
    <property type="term" value="F:oxidoreductase activity"/>
    <property type="evidence" value="ECO:0007669"/>
    <property type="project" value="InterPro"/>
</dbReference>
<evidence type="ECO:0000256" key="3">
    <source>
        <dbReference type="ARBA" id="ARBA00022630"/>
    </source>
</evidence>
<dbReference type="Gene3D" id="3.30.43.10">
    <property type="entry name" value="Uridine Diphospho-n-acetylenolpyruvylglucosamine Reductase, domain 2"/>
    <property type="match status" value="1"/>
</dbReference>
<evidence type="ECO:0000256" key="4">
    <source>
        <dbReference type="ARBA" id="ARBA00022729"/>
    </source>
</evidence>
<comment type="cofactor">
    <cofactor evidence="1">
        <name>FAD</name>
        <dbReference type="ChEBI" id="CHEBI:57692"/>
    </cofactor>
</comment>
<dbReference type="InterPro" id="IPR016167">
    <property type="entry name" value="FAD-bd_PCMH_sub1"/>
</dbReference>
<dbReference type="AlphaFoldDB" id="A0A835DQZ5"/>
<gene>
    <name evidence="10" type="ORF">HHK36_000741</name>
</gene>
<dbReference type="SUPFAM" id="SSF56176">
    <property type="entry name" value="FAD-binding/transporter-associated domain-like"/>
    <property type="match status" value="1"/>
</dbReference>
<comment type="caution">
    <text evidence="10">The sequence shown here is derived from an EMBL/GenBank/DDBJ whole genome shotgun (WGS) entry which is preliminary data.</text>
</comment>
<keyword evidence="3" id="KW-0285">Flavoprotein</keyword>
<dbReference type="InterPro" id="IPR036318">
    <property type="entry name" value="FAD-bd_PCMH-like_sf"/>
</dbReference>
<feature type="chain" id="PRO_5032535917" description="FAD-binding PCMH-type domain-containing protein" evidence="8">
    <location>
        <begin position="23"/>
        <end position="538"/>
    </location>
</feature>
<comment type="similarity">
    <text evidence="2">Belongs to the oxygen-dependent FAD-linked oxidoreductase family.</text>
</comment>
<dbReference type="Gene3D" id="3.40.462.20">
    <property type="match status" value="1"/>
</dbReference>
<dbReference type="InterPro" id="IPR016169">
    <property type="entry name" value="FAD-bd_PCMH_sub2"/>
</dbReference>
<dbReference type="InterPro" id="IPR012951">
    <property type="entry name" value="BBE"/>
</dbReference>
<dbReference type="PANTHER" id="PTHR32448">
    <property type="entry name" value="OS08G0158400 PROTEIN"/>
    <property type="match status" value="1"/>
</dbReference>
<reference evidence="10 11" key="1">
    <citation type="submission" date="2020-04" db="EMBL/GenBank/DDBJ databases">
        <title>Plant Genome Project.</title>
        <authorList>
            <person name="Zhang R.-G."/>
        </authorList>
    </citation>
    <scope>NUCLEOTIDE SEQUENCE [LARGE SCALE GENOMIC DNA]</scope>
    <source>
        <strain evidence="10">YNK0</strain>
        <tissue evidence="10">Leaf</tissue>
    </source>
</reference>
<proteinExistence type="inferred from homology"/>
<evidence type="ECO:0000313" key="11">
    <source>
        <dbReference type="Proteomes" id="UP000655225"/>
    </source>
</evidence>
<dbReference type="Pfam" id="PF08031">
    <property type="entry name" value="BBE"/>
    <property type="match status" value="1"/>
</dbReference>
<dbReference type="InterPro" id="IPR006094">
    <property type="entry name" value="Oxid_FAD_bind_N"/>
</dbReference>
<organism evidence="10 11">
    <name type="scientific">Tetracentron sinense</name>
    <name type="common">Spur-leaf</name>
    <dbReference type="NCBI Taxonomy" id="13715"/>
    <lineage>
        <taxon>Eukaryota</taxon>
        <taxon>Viridiplantae</taxon>
        <taxon>Streptophyta</taxon>
        <taxon>Embryophyta</taxon>
        <taxon>Tracheophyta</taxon>
        <taxon>Spermatophyta</taxon>
        <taxon>Magnoliopsida</taxon>
        <taxon>Trochodendrales</taxon>
        <taxon>Trochodendraceae</taxon>
        <taxon>Tetracentron</taxon>
    </lineage>
</organism>
<dbReference type="OMA" id="EREDCIE"/>
<dbReference type="Proteomes" id="UP000655225">
    <property type="component" value="Unassembled WGS sequence"/>
</dbReference>
<evidence type="ECO:0000256" key="5">
    <source>
        <dbReference type="ARBA" id="ARBA00022827"/>
    </source>
</evidence>
<accession>A0A835DQZ5</accession>
<dbReference type="Gene3D" id="3.30.465.10">
    <property type="match status" value="1"/>
</dbReference>
<evidence type="ECO:0000256" key="8">
    <source>
        <dbReference type="SAM" id="SignalP"/>
    </source>
</evidence>
<dbReference type="PROSITE" id="PS51387">
    <property type="entry name" value="FAD_PCMH"/>
    <property type="match status" value="1"/>
</dbReference>
<dbReference type="FunFam" id="3.30.43.10:FF:000004">
    <property type="entry name" value="Berberine bridge enzyme-like 15"/>
    <property type="match status" value="1"/>
</dbReference>
<dbReference type="Pfam" id="PF01565">
    <property type="entry name" value="FAD_binding_4"/>
    <property type="match status" value="1"/>
</dbReference>
<dbReference type="EMBL" id="JABCRI010000001">
    <property type="protein sequence ID" value="KAF8412771.1"/>
    <property type="molecule type" value="Genomic_DNA"/>
</dbReference>
<protein>
    <recommendedName>
        <fullName evidence="9">FAD-binding PCMH-type domain-containing protein</fullName>
    </recommendedName>
</protein>
<evidence type="ECO:0000259" key="9">
    <source>
        <dbReference type="PROSITE" id="PS51387"/>
    </source>
</evidence>
<feature type="signal peptide" evidence="8">
    <location>
        <begin position="1"/>
        <end position="22"/>
    </location>
</feature>
<name>A0A835DQZ5_TETSI</name>
<keyword evidence="11" id="KW-1185">Reference proteome</keyword>
<dbReference type="OrthoDB" id="407275at2759"/>